<evidence type="ECO:0000256" key="1">
    <source>
        <dbReference type="SAM" id="MobiDB-lite"/>
    </source>
</evidence>
<organism evidence="3 4">
    <name type="scientific">Siculibacillus lacustris</name>
    <dbReference type="NCBI Taxonomy" id="1549641"/>
    <lineage>
        <taxon>Bacteria</taxon>
        <taxon>Pseudomonadati</taxon>
        <taxon>Pseudomonadota</taxon>
        <taxon>Alphaproteobacteria</taxon>
        <taxon>Hyphomicrobiales</taxon>
        <taxon>Ancalomicrobiaceae</taxon>
        <taxon>Siculibacillus</taxon>
    </lineage>
</organism>
<protein>
    <submittedName>
        <fullName evidence="3">DUF1499 domain-containing protein</fullName>
    </submittedName>
</protein>
<dbReference type="AlphaFoldDB" id="A0A4Q9VHX8"/>
<comment type="caution">
    <text evidence="3">The sequence shown here is derived from an EMBL/GenBank/DDBJ whole genome shotgun (WGS) entry which is preliminary data.</text>
</comment>
<feature type="region of interest" description="Disordered" evidence="1">
    <location>
        <begin position="1"/>
        <end position="33"/>
    </location>
</feature>
<evidence type="ECO:0000313" key="3">
    <source>
        <dbReference type="EMBL" id="TBW34522.1"/>
    </source>
</evidence>
<keyword evidence="2" id="KW-0812">Transmembrane</keyword>
<evidence type="ECO:0000313" key="4">
    <source>
        <dbReference type="Proteomes" id="UP000292781"/>
    </source>
</evidence>
<feature type="compositionally biased region" description="Basic residues" evidence="1">
    <location>
        <begin position="1"/>
        <end position="25"/>
    </location>
</feature>
<name>A0A4Q9VHX8_9HYPH</name>
<dbReference type="OrthoDB" id="1523552at2"/>
<accession>A0A4Q9VHX8</accession>
<keyword evidence="4" id="KW-1185">Reference proteome</keyword>
<feature type="transmembrane region" description="Helical" evidence="2">
    <location>
        <begin position="114"/>
        <end position="135"/>
    </location>
</feature>
<dbReference type="Proteomes" id="UP000292781">
    <property type="component" value="Unassembled WGS sequence"/>
</dbReference>
<keyword evidence="2" id="KW-0472">Membrane</keyword>
<dbReference type="EMBL" id="SJFN01000033">
    <property type="protein sequence ID" value="TBW34522.1"/>
    <property type="molecule type" value="Genomic_DNA"/>
</dbReference>
<dbReference type="Pfam" id="PF07386">
    <property type="entry name" value="DUF1499"/>
    <property type="match status" value="1"/>
</dbReference>
<reference evidence="3 4" key="1">
    <citation type="submission" date="2019-02" db="EMBL/GenBank/DDBJ databases">
        <title>Siculibacillus lacustris gen. nov., sp. nov., a new rosette-forming bacterium isolated from a freshwater crater lake (Lake St. Ana, Romania).</title>
        <authorList>
            <person name="Felfoldi T."/>
            <person name="Marton Z."/>
            <person name="Szabo A."/>
            <person name="Mentes A."/>
            <person name="Boka K."/>
            <person name="Marialigeti K."/>
            <person name="Mathe I."/>
            <person name="Koncz M."/>
            <person name="Schumann P."/>
            <person name="Toth E."/>
        </authorList>
    </citation>
    <scope>NUCLEOTIDE SEQUENCE [LARGE SCALE GENOMIC DNA]</scope>
    <source>
        <strain evidence="3 4">SA-279</strain>
    </source>
</reference>
<keyword evidence="2" id="KW-1133">Transmembrane helix</keyword>
<gene>
    <name evidence="3" type="ORF">EYW49_18215</name>
</gene>
<evidence type="ECO:0000256" key="2">
    <source>
        <dbReference type="SAM" id="Phobius"/>
    </source>
</evidence>
<proteinExistence type="predicted"/>
<dbReference type="InterPro" id="IPR010865">
    <property type="entry name" value="DUF1499"/>
</dbReference>
<feature type="transmembrane region" description="Helical" evidence="2">
    <location>
        <begin position="76"/>
        <end position="102"/>
    </location>
</feature>
<sequence length="292" mass="32267">MRPRRRSPTPPPRARRNVGRRRRRPVPVSPSRPMIYRPPERRSRLADWSRTLGAFAVPLLVIAVIGHRFGRFATDPAVVLVACAFALAALALLCGLAALAVIWRDGRPGAGHAVVGLIWAALVLTPAAALVWQWVAHPRLVDLSTDALDPPLFHAAAFERAGRANTVRPPDSEERARLRALVPDVVSRRYSIGSDLLFSVVRRQVEAEGWTVAELQAPRGDGDRGRIEAVARSLIFGFRDDVVLRVLPEPSGARIDLRSSTRWGIHDLGRGARRIRAFLEDLDKAVVDTYGR</sequence>